<dbReference type="Proteomes" id="UP000026960">
    <property type="component" value="Chromosome 2"/>
</dbReference>
<keyword evidence="1" id="KW-0732">Signal</keyword>
<dbReference type="eggNOG" id="ENOG502R3U2">
    <property type="taxonomic scope" value="Eukaryota"/>
</dbReference>
<evidence type="ECO:0008006" key="4">
    <source>
        <dbReference type="Google" id="ProtNLM"/>
    </source>
</evidence>
<feature type="chain" id="PRO_5002261480" description="Granulins domain-containing protein" evidence="1">
    <location>
        <begin position="27"/>
        <end position="104"/>
    </location>
</feature>
<dbReference type="AlphaFoldDB" id="A0A0D3F6T4"/>
<proteinExistence type="predicted"/>
<feature type="signal peptide" evidence="1">
    <location>
        <begin position="1"/>
        <end position="26"/>
    </location>
</feature>
<sequence length="104" mass="10613">MAPMTSKIAGALTLVLLLVLTAVTEGQVLPTPCCRIDCCDGKPECCDPGFAATVVAMAVTTPAAAVTTSKARPAATTAGTTMARKLVLLLMCCTVEATIRSLRA</sequence>
<keyword evidence="3" id="KW-1185">Reference proteome</keyword>
<dbReference type="Gramene" id="OBART02G21700.1">
    <property type="protein sequence ID" value="OBART02G21700.1"/>
    <property type="gene ID" value="OBART02G21700"/>
</dbReference>
<evidence type="ECO:0000313" key="3">
    <source>
        <dbReference type="Proteomes" id="UP000026960"/>
    </source>
</evidence>
<evidence type="ECO:0000256" key="1">
    <source>
        <dbReference type="SAM" id="SignalP"/>
    </source>
</evidence>
<protein>
    <recommendedName>
        <fullName evidence="4">Granulins domain-containing protein</fullName>
    </recommendedName>
</protein>
<dbReference type="EnsemblPlants" id="OBART02G21700.1">
    <property type="protein sequence ID" value="OBART02G21700.1"/>
    <property type="gene ID" value="OBART02G21700"/>
</dbReference>
<dbReference type="HOGENOM" id="CLU_178078_0_0_1"/>
<dbReference type="PaxDb" id="65489-OBART02G21700.1"/>
<evidence type="ECO:0000313" key="2">
    <source>
        <dbReference type="EnsemblPlants" id="OBART02G21700.1"/>
    </source>
</evidence>
<organism evidence="2">
    <name type="scientific">Oryza barthii</name>
    <dbReference type="NCBI Taxonomy" id="65489"/>
    <lineage>
        <taxon>Eukaryota</taxon>
        <taxon>Viridiplantae</taxon>
        <taxon>Streptophyta</taxon>
        <taxon>Embryophyta</taxon>
        <taxon>Tracheophyta</taxon>
        <taxon>Spermatophyta</taxon>
        <taxon>Magnoliopsida</taxon>
        <taxon>Liliopsida</taxon>
        <taxon>Poales</taxon>
        <taxon>Poaceae</taxon>
        <taxon>BOP clade</taxon>
        <taxon>Oryzoideae</taxon>
        <taxon>Oryzeae</taxon>
        <taxon>Oryzinae</taxon>
        <taxon>Oryza</taxon>
    </lineage>
</organism>
<accession>A0A0D3F6T4</accession>
<reference evidence="2" key="2">
    <citation type="submission" date="2015-03" db="UniProtKB">
        <authorList>
            <consortium name="EnsemblPlants"/>
        </authorList>
    </citation>
    <scope>IDENTIFICATION</scope>
</reference>
<reference evidence="2" key="1">
    <citation type="journal article" date="2009" name="Rice">
        <title>De Novo Next Generation Sequencing of Plant Genomes.</title>
        <authorList>
            <person name="Rounsley S."/>
            <person name="Marri P.R."/>
            <person name="Yu Y."/>
            <person name="He R."/>
            <person name="Sisneros N."/>
            <person name="Goicoechea J.L."/>
            <person name="Lee S.J."/>
            <person name="Angelova A."/>
            <person name="Kudrna D."/>
            <person name="Luo M."/>
            <person name="Affourtit J."/>
            <person name="Desany B."/>
            <person name="Knight J."/>
            <person name="Niazi F."/>
            <person name="Egholm M."/>
            <person name="Wing R.A."/>
        </authorList>
    </citation>
    <scope>NUCLEOTIDE SEQUENCE [LARGE SCALE GENOMIC DNA]</scope>
    <source>
        <strain evidence="2">cv. IRGC 105608</strain>
    </source>
</reference>
<name>A0A0D3F6T4_9ORYZ</name>